<proteinExistence type="inferred from homology"/>
<dbReference type="PANTHER" id="PTHR46529:SF1">
    <property type="entry name" value="TRNA WYBUTOSINE-SYNTHESIZING PROTEIN 4"/>
    <property type="match status" value="1"/>
</dbReference>
<dbReference type="GO" id="GO:0030488">
    <property type="term" value="P:tRNA methylation"/>
    <property type="evidence" value="ECO:0007669"/>
    <property type="project" value="TreeGrafter"/>
</dbReference>
<dbReference type="Gene3D" id="2.60.120.650">
    <property type="entry name" value="Cupin"/>
    <property type="match status" value="1"/>
</dbReference>
<keyword evidence="18" id="KW-1185">Reference proteome</keyword>
<dbReference type="GO" id="GO:0031591">
    <property type="term" value="P:wybutosine biosynthetic process"/>
    <property type="evidence" value="ECO:0007669"/>
    <property type="project" value="TreeGrafter"/>
</dbReference>
<dbReference type="SUPFAM" id="SSF53335">
    <property type="entry name" value="S-adenosyl-L-methionine-dependent methyltransferases"/>
    <property type="match status" value="1"/>
</dbReference>
<evidence type="ECO:0000256" key="10">
    <source>
        <dbReference type="ARBA" id="ARBA00022694"/>
    </source>
</evidence>
<sequence>MPTKNKVLIGYKKGKQVAKLNSDKAIQDTNSSSIVSKRSVERLYYPTTAHAEHTSSLEDAHFFRYFVKKPQRRAPLINRGYWIRMEAVHAVVKQACPPPAFKFCARPWKQKVIVNLGCGYDPLPFQYLAKISTNRSKTIFIDADYPDLINLKVSAIAASEDLSRVVGDRHHLNVSNSSIKLASSSYYCVGCDLSNLENFEKALEACGVLQDDCDLLFIAEVSLTYMNTEEADKLVQWASGIARGQAQFALLEQILPAGADHPFARTMLRHFNHLNTPIKSVSTYPTVEDQIKRFATRGWKSVTCTDLHTFWRNSVSAEEKSRMEKIEHFDEWEEFFLFCQHYILLVASTSSHTANGIVPVSIRPSTIDRAWTIDSVECPLLRRRWGATASKSDTSIVYFGGLSPTTRLDTSVLVTSDDDTPFFVKSTTSPSPRMCHAIAALSPGRFLMTGGRGSPAAPLSDCWTFSSVSNEWEQTTPMPGARYRHVMAAISLGQVIVFGGQVDDASSAEWLLFDAESSSWTELECEVKLGMRLSPGFCWLGKYGILSGGFNRFGDVYDEVYKWSVSGNMIILELVSNQIVKDNLVRAGCQMVSWAEDSVLLVGGIQSHGILQINDSFKIINFTEMSTTNIEVHSQDNFPMLIGCSVHITKDKEIVVVGGGAVCFSFGACWNELAVVRAVTARKRQWTVAVGADKAFAIGPDLSTSRGVEVKTTNTTVVQESIEDTVTIGEIGQRDPKSVEDWKEIYSYGMPVVVKKADIGSCTSTWTPYYVKDKVGVDRPVTVHISKSHAMNFQRKNFRYDVVPFGEFIDRVYGVNDNANDSDELLYLRSLSALNPKSKTANISEDFPAIATDFQLPPELRLFIGDKAFSSPLRISSPGVGMWLHYDVTANFLIQVRGTKRVRLYPPSDVSELSFPAGASSSRIPNIFDNSGISIGNVHPLETVMCPGDIIFIPAMWLHATLPLEPSISINVFWKDLEPSLYSQGRDIYGNRDLKAYEEGRALIRRISKSFETVPADIRQFYLARLSDELRNGD</sequence>
<evidence type="ECO:0000313" key="18">
    <source>
        <dbReference type="Proteomes" id="UP001217417"/>
    </source>
</evidence>
<dbReference type="Gene3D" id="2.120.10.80">
    <property type="entry name" value="Kelch-type beta propeller"/>
    <property type="match status" value="1"/>
</dbReference>
<dbReference type="AlphaFoldDB" id="A0AAD7QVD6"/>
<comment type="similarity">
    <text evidence="3">Belongs to the methyltransferase superfamily. LCMT family.</text>
</comment>
<evidence type="ECO:0000313" key="17">
    <source>
        <dbReference type="EMBL" id="KAJ8102169.1"/>
    </source>
</evidence>
<dbReference type="Proteomes" id="UP001217417">
    <property type="component" value="Unassembled WGS sequence"/>
</dbReference>
<keyword evidence="7 17" id="KW-0489">Methyltransferase</keyword>
<dbReference type="InterPro" id="IPR041667">
    <property type="entry name" value="Cupin_8"/>
</dbReference>
<dbReference type="Gene3D" id="6.10.140.1470">
    <property type="match status" value="1"/>
</dbReference>
<dbReference type="Pfam" id="PF13621">
    <property type="entry name" value="Cupin_8"/>
    <property type="match status" value="1"/>
</dbReference>
<dbReference type="EC" id="2.3.1.231" evidence="4"/>
<protein>
    <recommendedName>
        <fullName evidence="6">tRNA wybutosine-synthesizing protein 4</fullName>
        <ecNumber evidence="5">2.1.1.290</ecNumber>
        <ecNumber evidence="4">2.3.1.231</ecNumber>
    </recommendedName>
    <alternativeName>
        <fullName evidence="13">Leucine carboxyl methyltransferase 2</fullName>
    </alternativeName>
    <alternativeName>
        <fullName evidence="14">tRNA(Phe) (7-(3-amino-3-(methoxycarbonyl)propyl)wyosine(37)-N)-methoxycarbonyltransferase</fullName>
    </alternativeName>
    <alternativeName>
        <fullName evidence="12">tRNA(Phe) (7-(3-amino-3-carboxypropyl)wyosine(37)-O)-methyltransferase</fullName>
    </alternativeName>
</protein>
<evidence type="ECO:0000256" key="9">
    <source>
        <dbReference type="ARBA" id="ARBA00022691"/>
    </source>
</evidence>
<dbReference type="RefSeq" id="XP_056045619.1">
    <property type="nucleotide sequence ID" value="XM_056184964.1"/>
</dbReference>
<keyword evidence="10" id="KW-0819">tRNA processing</keyword>
<evidence type="ECO:0000256" key="4">
    <source>
        <dbReference type="ARBA" id="ARBA00012155"/>
    </source>
</evidence>
<dbReference type="SUPFAM" id="SSF51197">
    <property type="entry name" value="Clavaminate synthase-like"/>
    <property type="match status" value="1"/>
</dbReference>
<dbReference type="InterPro" id="IPR007213">
    <property type="entry name" value="Ppm1/Ppm2/Tcmp"/>
</dbReference>
<evidence type="ECO:0000256" key="6">
    <source>
        <dbReference type="ARBA" id="ARBA00018045"/>
    </source>
</evidence>
<evidence type="ECO:0000256" key="8">
    <source>
        <dbReference type="ARBA" id="ARBA00022679"/>
    </source>
</evidence>
<dbReference type="PANTHER" id="PTHR46529">
    <property type="entry name" value="TRNA WYBUTOSINE-SYNTHESIZING PROTEIN 4"/>
    <property type="match status" value="1"/>
</dbReference>
<dbReference type="Pfam" id="PF04072">
    <property type="entry name" value="LCM"/>
    <property type="match status" value="1"/>
</dbReference>
<dbReference type="InterPro" id="IPR029063">
    <property type="entry name" value="SAM-dependent_MTases_sf"/>
</dbReference>
<dbReference type="InterPro" id="IPR011043">
    <property type="entry name" value="Gal_Oxase/kelch_b-propeller"/>
</dbReference>
<feature type="domain" description="JmjC" evidence="16">
    <location>
        <begin position="836"/>
        <end position="991"/>
    </location>
</feature>
<dbReference type="PROSITE" id="PS51184">
    <property type="entry name" value="JMJC"/>
    <property type="match status" value="1"/>
</dbReference>
<name>A0AAD7QVD6_9ASCO</name>
<evidence type="ECO:0000256" key="14">
    <source>
        <dbReference type="ARBA" id="ARBA00030847"/>
    </source>
</evidence>
<evidence type="ECO:0000256" key="2">
    <source>
        <dbReference type="ARBA" id="ARBA00004797"/>
    </source>
</evidence>
<evidence type="ECO:0000259" key="16">
    <source>
        <dbReference type="PROSITE" id="PS51184"/>
    </source>
</evidence>
<dbReference type="FunFam" id="2.60.120.650:FF:000043">
    <property type="entry name" value="tRNA wybutosine-synthesizing protein 4"/>
    <property type="match status" value="1"/>
</dbReference>
<dbReference type="EC" id="2.1.1.290" evidence="5"/>
<dbReference type="Gene3D" id="3.40.50.150">
    <property type="entry name" value="Vaccinia Virus protein VP39"/>
    <property type="match status" value="1"/>
</dbReference>
<keyword evidence="8" id="KW-0808">Transferase</keyword>
<dbReference type="Pfam" id="PF13418">
    <property type="entry name" value="Beta-prop_TYW4"/>
    <property type="match status" value="1"/>
</dbReference>
<evidence type="ECO:0000256" key="12">
    <source>
        <dbReference type="ARBA" id="ARBA00029750"/>
    </source>
</evidence>
<evidence type="ECO:0000256" key="3">
    <source>
        <dbReference type="ARBA" id="ARBA00010703"/>
    </source>
</evidence>
<keyword evidence="9" id="KW-0949">S-adenosyl-L-methionine</keyword>
<comment type="catalytic activity">
    <reaction evidence="15">
        <text>7-[(3S)-(3-amino-3-methoxycarbonyl)propyl]wyosine(37) in tRNA(Phe) + S-adenosyl-L-methionine + CO2 = wybutosine(37) in tRNA(Phe) + S-adenosyl-L-homocysteine + 2 H(+)</text>
        <dbReference type="Rhea" id="RHEA:37119"/>
        <dbReference type="Rhea" id="RHEA-COMP:11844"/>
        <dbReference type="Rhea" id="RHEA-COMP:11847"/>
        <dbReference type="ChEBI" id="CHEBI:15378"/>
        <dbReference type="ChEBI" id="CHEBI:16526"/>
        <dbReference type="ChEBI" id="CHEBI:57856"/>
        <dbReference type="ChEBI" id="CHEBI:59789"/>
        <dbReference type="ChEBI" id="CHEBI:73544"/>
        <dbReference type="ChEBI" id="CHEBI:74275"/>
        <dbReference type="EC" id="2.3.1.231"/>
    </reaction>
</comment>
<evidence type="ECO:0000256" key="7">
    <source>
        <dbReference type="ARBA" id="ARBA00022603"/>
    </source>
</evidence>
<dbReference type="SUPFAM" id="SSF50965">
    <property type="entry name" value="Galactose oxidase, central domain"/>
    <property type="match status" value="1"/>
</dbReference>
<comment type="function">
    <text evidence="11">Probable S-adenosyl-L-methionine-dependent methyltransferase that acts as a component of the wybutosine biosynthesis pathway. Wybutosine is a hyper modified guanosine with a tricyclic base found at the 3'-position adjacent to the anticodon of eukaryotic phenylalanine tRNA. May methylate the carboxyl group of leucine residues to form alpha-leucine ester residues.</text>
</comment>
<dbReference type="SMART" id="SM00558">
    <property type="entry name" value="JmjC"/>
    <property type="match status" value="1"/>
</dbReference>
<evidence type="ECO:0000256" key="5">
    <source>
        <dbReference type="ARBA" id="ARBA00012779"/>
    </source>
</evidence>
<comment type="pathway">
    <text evidence="2">tRNA modification; wybutosine-tRNA(Phe) biosynthesis.</text>
</comment>
<dbReference type="EMBL" id="JARPMG010000003">
    <property type="protein sequence ID" value="KAJ8102169.1"/>
    <property type="molecule type" value="Genomic_DNA"/>
</dbReference>
<evidence type="ECO:0000256" key="15">
    <source>
        <dbReference type="ARBA" id="ARBA00049250"/>
    </source>
</evidence>
<accession>A0AAD7QVD6</accession>
<comment type="catalytic activity">
    <reaction evidence="1">
        <text>7-[(3S)-3-amino-3-carboxypropyl]wyosine(37) in tRNA(Phe) + S-adenosyl-L-methionine = 7-[(3S)-(3-amino-3-methoxycarbonyl)propyl]wyosine(37) in tRNA(Phe) + S-adenosyl-L-homocysteine</text>
        <dbReference type="Rhea" id="RHEA:36903"/>
        <dbReference type="Rhea" id="RHEA-COMP:10379"/>
        <dbReference type="Rhea" id="RHEA-COMP:11844"/>
        <dbReference type="ChEBI" id="CHEBI:57856"/>
        <dbReference type="ChEBI" id="CHEBI:59789"/>
        <dbReference type="ChEBI" id="CHEBI:73543"/>
        <dbReference type="ChEBI" id="CHEBI:74275"/>
        <dbReference type="EC" id="2.1.1.290"/>
    </reaction>
</comment>
<reference evidence="17" key="1">
    <citation type="submission" date="2023-03" db="EMBL/GenBank/DDBJ databases">
        <title>Near-Complete genome sequence of Lipomyces tetrasporous NRRL Y-64009, an oleaginous yeast capable of growing on lignocellulosic hydrolysates.</title>
        <authorList>
            <consortium name="Lawrence Berkeley National Laboratory"/>
            <person name="Jagtap S.S."/>
            <person name="Liu J.-J."/>
            <person name="Walukiewicz H.E."/>
            <person name="Pangilinan J."/>
            <person name="Lipzen A."/>
            <person name="Ahrendt S."/>
            <person name="Koriabine M."/>
            <person name="Cobaugh K."/>
            <person name="Salamov A."/>
            <person name="Yoshinaga Y."/>
            <person name="Ng V."/>
            <person name="Daum C."/>
            <person name="Grigoriev I.V."/>
            <person name="Slininger P.J."/>
            <person name="Dien B.S."/>
            <person name="Jin Y.-S."/>
            <person name="Rao C.V."/>
        </authorList>
    </citation>
    <scope>NUCLEOTIDE SEQUENCE</scope>
    <source>
        <strain evidence="17">NRRL Y-64009</strain>
    </source>
</reference>
<gene>
    <name evidence="17" type="ORF">POJ06DRAFT_194740</name>
</gene>
<evidence type="ECO:0000256" key="13">
    <source>
        <dbReference type="ARBA" id="ARBA00030231"/>
    </source>
</evidence>
<dbReference type="GeneID" id="80880130"/>
<evidence type="ECO:0000256" key="1">
    <source>
        <dbReference type="ARBA" id="ARBA00001806"/>
    </source>
</evidence>
<dbReference type="InterPro" id="IPR015915">
    <property type="entry name" value="Kelch-typ_b-propeller"/>
</dbReference>
<comment type="caution">
    <text evidence="17">The sequence shown here is derived from an EMBL/GenBank/DDBJ whole genome shotgun (WGS) entry which is preliminary data.</text>
</comment>
<evidence type="ECO:0000256" key="11">
    <source>
        <dbReference type="ARBA" id="ARBA00025588"/>
    </source>
</evidence>
<organism evidence="17 18">
    <name type="scientific">Lipomyces tetrasporus</name>
    <dbReference type="NCBI Taxonomy" id="54092"/>
    <lineage>
        <taxon>Eukaryota</taxon>
        <taxon>Fungi</taxon>
        <taxon>Dikarya</taxon>
        <taxon>Ascomycota</taxon>
        <taxon>Saccharomycotina</taxon>
        <taxon>Lipomycetes</taxon>
        <taxon>Lipomycetales</taxon>
        <taxon>Lipomycetaceae</taxon>
        <taxon>Lipomyces</taxon>
    </lineage>
</organism>
<dbReference type="InterPro" id="IPR003347">
    <property type="entry name" value="JmjC_dom"/>
</dbReference>
<dbReference type="GO" id="GO:0008175">
    <property type="term" value="F:tRNA methyltransferase activity"/>
    <property type="evidence" value="ECO:0007669"/>
    <property type="project" value="TreeGrafter"/>
</dbReference>